<evidence type="ECO:0000256" key="4">
    <source>
        <dbReference type="ARBA" id="ARBA00023002"/>
    </source>
</evidence>
<comment type="caution">
    <text evidence="8">The sequence shown here is derived from an EMBL/GenBank/DDBJ whole genome shotgun (WGS) entry which is preliminary data.</text>
</comment>
<organism evidence="8 9">
    <name type="scientific">Nibrella saemangeumensis</name>
    <dbReference type="NCBI Taxonomy" id="1084526"/>
    <lineage>
        <taxon>Bacteria</taxon>
        <taxon>Pseudomonadati</taxon>
        <taxon>Bacteroidota</taxon>
        <taxon>Cytophagia</taxon>
        <taxon>Cytophagales</taxon>
        <taxon>Spirosomataceae</taxon>
        <taxon>Nibrella</taxon>
    </lineage>
</organism>
<evidence type="ECO:0000256" key="3">
    <source>
        <dbReference type="ARBA" id="ARBA00022723"/>
    </source>
</evidence>
<name>A0ABP8MUJ3_9BACT</name>
<dbReference type="RefSeq" id="WP_345244052.1">
    <property type="nucleotide sequence ID" value="NZ_BAABHD010000028.1"/>
</dbReference>
<comment type="similarity">
    <text evidence="1 7">Belongs to the cytochrome P450 family.</text>
</comment>
<dbReference type="Gene3D" id="1.10.630.10">
    <property type="entry name" value="Cytochrome P450"/>
    <property type="match status" value="1"/>
</dbReference>
<dbReference type="InterPro" id="IPR050196">
    <property type="entry name" value="Cytochrome_P450_Monoox"/>
</dbReference>
<sequence>MATVQQTQRLIPQVKGAPLVGNTFQFIRDPLAFLSRLQQQYDRLVRFTIANRLVTLTLTPEDAKHILQENNKNFVKSDAYKVLSLFLGNGLLNSEGDFWRRQRRLAQPAFHRQRLALLVDTMVQETQELVERWKQHTTALPVDISEEMMKLTLEIVTRSLFSSDVKKHLGNISKEITTIIEFAYAELHSFVHIPTHYPTPRNIRYRRAVEKVEGIIYDIINQRRAEKASGNHVRYDDLLEMLMEARDEETGDQMTDKQLRDEVTTIFMAGHETTANALAWSLYLLAKHPEVASKVREEVHRVIGSEGIPTAETVRALSYTLQVIQETMRLYPPAWLFGRKPVIDEPLGEYVLPANFGVLICPYLLHRDPKHWTNPDQFNPDNFLPERLKERPAYSYIPFGGGPRLCIGNNFALMEMQVVLALLVRTFDFHTTRRNVIEPEPGITLRPKGGLRLRISPMSI</sequence>
<dbReference type="CDD" id="cd20620">
    <property type="entry name" value="CYP132-like"/>
    <property type="match status" value="1"/>
</dbReference>
<evidence type="ECO:0000313" key="9">
    <source>
        <dbReference type="Proteomes" id="UP001501175"/>
    </source>
</evidence>
<dbReference type="Proteomes" id="UP001501175">
    <property type="component" value="Unassembled WGS sequence"/>
</dbReference>
<evidence type="ECO:0000313" key="8">
    <source>
        <dbReference type="EMBL" id="GAA4456394.1"/>
    </source>
</evidence>
<evidence type="ECO:0000256" key="1">
    <source>
        <dbReference type="ARBA" id="ARBA00010617"/>
    </source>
</evidence>
<dbReference type="PANTHER" id="PTHR24291:SF50">
    <property type="entry name" value="BIFUNCTIONAL ALBAFLAVENONE MONOOXYGENASE_TERPENE SYNTHASE"/>
    <property type="match status" value="1"/>
</dbReference>
<accession>A0ABP8MUJ3</accession>
<dbReference type="InterPro" id="IPR017972">
    <property type="entry name" value="Cyt_P450_CS"/>
</dbReference>
<dbReference type="Pfam" id="PF00067">
    <property type="entry name" value="p450"/>
    <property type="match status" value="1"/>
</dbReference>
<protein>
    <submittedName>
        <fullName evidence="8">Cytochrome P450</fullName>
    </submittedName>
</protein>
<evidence type="ECO:0000256" key="7">
    <source>
        <dbReference type="RuleBase" id="RU000461"/>
    </source>
</evidence>
<dbReference type="InterPro" id="IPR002401">
    <property type="entry name" value="Cyt_P450_E_grp-I"/>
</dbReference>
<dbReference type="PROSITE" id="PS00086">
    <property type="entry name" value="CYTOCHROME_P450"/>
    <property type="match status" value="1"/>
</dbReference>
<dbReference type="InterPro" id="IPR001128">
    <property type="entry name" value="Cyt_P450"/>
</dbReference>
<reference evidence="9" key="1">
    <citation type="journal article" date="2019" name="Int. J. Syst. Evol. Microbiol.">
        <title>The Global Catalogue of Microorganisms (GCM) 10K type strain sequencing project: providing services to taxonomists for standard genome sequencing and annotation.</title>
        <authorList>
            <consortium name="The Broad Institute Genomics Platform"/>
            <consortium name="The Broad Institute Genome Sequencing Center for Infectious Disease"/>
            <person name="Wu L."/>
            <person name="Ma J."/>
        </authorList>
    </citation>
    <scope>NUCLEOTIDE SEQUENCE [LARGE SCALE GENOMIC DNA]</scope>
    <source>
        <strain evidence="9">JCM 17927</strain>
    </source>
</reference>
<keyword evidence="6 7" id="KW-0503">Monooxygenase</keyword>
<evidence type="ECO:0000256" key="5">
    <source>
        <dbReference type="ARBA" id="ARBA00023004"/>
    </source>
</evidence>
<dbReference type="PRINTS" id="PR00463">
    <property type="entry name" value="EP450I"/>
</dbReference>
<evidence type="ECO:0000256" key="6">
    <source>
        <dbReference type="ARBA" id="ARBA00023033"/>
    </source>
</evidence>
<proteinExistence type="inferred from homology"/>
<keyword evidence="2 7" id="KW-0349">Heme</keyword>
<evidence type="ECO:0000256" key="2">
    <source>
        <dbReference type="ARBA" id="ARBA00022617"/>
    </source>
</evidence>
<keyword evidence="4 7" id="KW-0560">Oxidoreductase</keyword>
<dbReference type="EMBL" id="BAABHD010000028">
    <property type="protein sequence ID" value="GAA4456394.1"/>
    <property type="molecule type" value="Genomic_DNA"/>
</dbReference>
<dbReference type="SUPFAM" id="SSF48264">
    <property type="entry name" value="Cytochrome P450"/>
    <property type="match status" value="1"/>
</dbReference>
<keyword evidence="5 7" id="KW-0408">Iron</keyword>
<dbReference type="InterPro" id="IPR036396">
    <property type="entry name" value="Cyt_P450_sf"/>
</dbReference>
<keyword evidence="3 7" id="KW-0479">Metal-binding</keyword>
<dbReference type="PRINTS" id="PR00385">
    <property type="entry name" value="P450"/>
</dbReference>
<keyword evidence="9" id="KW-1185">Reference proteome</keyword>
<gene>
    <name evidence="8" type="ORF">GCM10023189_25560</name>
</gene>
<dbReference type="PANTHER" id="PTHR24291">
    <property type="entry name" value="CYTOCHROME P450 FAMILY 4"/>
    <property type="match status" value="1"/>
</dbReference>